<keyword evidence="5" id="KW-0547">Nucleotide-binding</keyword>
<evidence type="ECO:0000256" key="4">
    <source>
        <dbReference type="ARBA" id="ARBA00022679"/>
    </source>
</evidence>
<comment type="catalytic activity">
    <reaction evidence="1">
        <text>ATP + protein L-histidine = ADP + protein N-phospho-L-histidine.</text>
        <dbReference type="EC" id="2.7.13.3"/>
    </reaction>
</comment>
<keyword evidence="12" id="KW-1185">Reference proteome</keyword>
<keyword evidence="4" id="KW-0808">Transferase</keyword>
<dbReference type="Gene3D" id="3.30.565.10">
    <property type="entry name" value="Histidine kinase-like ATPase, C-terminal domain"/>
    <property type="match status" value="1"/>
</dbReference>
<evidence type="ECO:0000313" key="12">
    <source>
        <dbReference type="Proteomes" id="UP001432168"/>
    </source>
</evidence>
<dbReference type="InterPro" id="IPR011712">
    <property type="entry name" value="Sig_transdc_His_kin_sub3_dim/P"/>
</dbReference>
<feature type="transmembrane region" description="Helical" evidence="9">
    <location>
        <begin position="126"/>
        <end position="143"/>
    </location>
</feature>
<keyword evidence="3" id="KW-0597">Phosphoprotein</keyword>
<dbReference type="SUPFAM" id="SSF55874">
    <property type="entry name" value="ATPase domain of HSP90 chaperone/DNA topoisomerase II/histidine kinase"/>
    <property type="match status" value="1"/>
</dbReference>
<evidence type="ECO:0000313" key="11">
    <source>
        <dbReference type="EMBL" id="WUT45065.1"/>
    </source>
</evidence>
<dbReference type="Gene3D" id="1.20.5.1930">
    <property type="match status" value="1"/>
</dbReference>
<feature type="transmembrane region" description="Helical" evidence="9">
    <location>
        <begin position="98"/>
        <end position="114"/>
    </location>
</feature>
<dbReference type="CDD" id="cd16917">
    <property type="entry name" value="HATPase_UhpB-NarQ-NarX-like"/>
    <property type="match status" value="1"/>
</dbReference>
<keyword evidence="7" id="KW-0067">ATP-binding</keyword>
<evidence type="ECO:0000256" key="9">
    <source>
        <dbReference type="SAM" id="Phobius"/>
    </source>
</evidence>
<evidence type="ECO:0000256" key="1">
    <source>
        <dbReference type="ARBA" id="ARBA00000085"/>
    </source>
</evidence>
<keyword evidence="9" id="KW-0472">Membrane</keyword>
<dbReference type="PANTHER" id="PTHR24421:SF10">
    <property type="entry name" value="NITRATE_NITRITE SENSOR PROTEIN NARQ"/>
    <property type="match status" value="1"/>
</dbReference>
<evidence type="ECO:0000256" key="2">
    <source>
        <dbReference type="ARBA" id="ARBA00012438"/>
    </source>
</evidence>
<keyword evidence="9" id="KW-0812">Transmembrane</keyword>
<name>A0ABZ1WZ01_9ACTN</name>
<dbReference type="Pfam" id="PF07730">
    <property type="entry name" value="HisKA_3"/>
    <property type="match status" value="1"/>
</dbReference>
<feature type="transmembrane region" description="Helical" evidence="9">
    <location>
        <begin position="63"/>
        <end position="86"/>
    </location>
</feature>
<dbReference type="PANTHER" id="PTHR24421">
    <property type="entry name" value="NITRATE/NITRITE SENSOR PROTEIN NARX-RELATED"/>
    <property type="match status" value="1"/>
</dbReference>
<dbReference type="GO" id="GO:0016301">
    <property type="term" value="F:kinase activity"/>
    <property type="evidence" value="ECO:0007669"/>
    <property type="project" value="UniProtKB-KW"/>
</dbReference>
<dbReference type="RefSeq" id="WP_329265992.1">
    <property type="nucleotide sequence ID" value="NZ_CP109011.1"/>
</dbReference>
<dbReference type="Proteomes" id="UP001432168">
    <property type="component" value="Chromosome"/>
</dbReference>
<evidence type="ECO:0000256" key="5">
    <source>
        <dbReference type="ARBA" id="ARBA00022741"/>
    </source>
</evidence>
<dbReference type="InterPro" id="IPR050482">
    <property type="entry name" value="Sensor_HK_TwoCompSys"/>
</dbReference>
<keyword evidence="6 11" id="KW-0418">Kinase</keyword>
<evidence type="ECO:0000259" key="10">
    <source>
        <dbReference type="Pfam" id="PF07730"/>
    </source>
</evidence>
<proteinExistence type="predicted"/>
<evidence type="ECO:0000256" key="8">
    <source>
        <dbReference type="ARBA" id="ARBA00023012"/>
    </source>
</evidence>
<keyword evidence="9" id="KW-1133">Transmembrane helix</keyword>
<protein>
    <recommendedName>
        <fullName evidence="2">histidine kinase</fullName>
        <ecNumber evidence="2">2.7.13.3</ecNumber>
    </recommendedName>
</protein>
<reference evidence="11" key="1">
    <citation type="submission" date="2022-10" db="EMBL/GenBank/DDBJ databases">
        <title>The complete genomes of actinobacterial strains from the NBC collection.</title>
        <authorList>
            <person name="Joergensen T.S."/>
            <person name="Alvarez Arevalo M."/>
            <person name="Sterndorff E.B."/>
            <person name="Faurdal D."/>
            <person name="Vuksanovic O."/>
            <person name="Mourched A.-S."/>
            <person name="Charusanti P."/>
            <person name="Shaw S."/>
            <person name="Blin K."/>
            <person name="Weber T."/>
        </authorList>
    </citation>
    <scope>NUCLEOTIDE SEQUENCE</scope>
    <source>
        <strain evidence="11">NBC_00686</strain>
    </source>
</reference>
<evidence type="ECO:0000256" key="6">
    <source>
        <dbReference type="ARBA" id="ARBA00022777"/>
    </source>
</evidence>
<accession>A0ABZ1WZ01</accession>
<dbReference type="InterPro" id="IPR036890">
    <property type="entry name" value="HATPase_C_sf"/>
</dbReference>
<organism evidence="11 12">
    <name type="scientific">Streptomyces pseudovenezuelae</name>
    <dbReference type="NCBI Taxonomy" id="67350"/>
    <lineage>
        <taxon>Bacteria</taxon>
        <taxon>Bacillati</taxon>
        <taxon>Actinomycetota</taxon>
        <taxon>Actinomycetes</taxon>
        <taxon>Kitasatosporales</taxon>
        <taxon>Streptomycetaceae</taxon>
        <taxon>Streptomyces</taxon>
        <taxon>Streptomyces aurantiacus group</taxon>
    </lineage>
</organism>
<feature type="domain" description="Signal transduction histidine kinase subgroup 3 dimerisation and phosphoacceptor" evidence="10">
    <location>
        <begin position="174"/>
        <end position="240"/>
    </location>
</feature>
<sequence length="387" mass="40379">MNSSKIQARVVAVGRGVVVTFFAGVAAVNGAQLVSEGRYVVPIGASAMACAVVLLVPRLRWPVAPIVVTAVTAWWGWLGTLLLTVVLYDLAAARRTKAAVLCVAAALGANLVGYPPTRLWDGQDYVTALFLWAFAYVVGMGIGSRRRLVRALAADVEHLRVEAQLREEAARVAERSRIAAEMHDVLAHRLSLIALHTGVLATRSDTLPTPVAERLALLRGASTEALTDLRDVLGVLRAPGAAPNGSGVVPAPVPGDVQQLVDDARAASQPIALTVHGRPQDAPTTHRLAVYRIAQEALTNARKHADGAPVTMTIDYRPPATLVEVTNPAGPPGQAAAVSSGYGLVGLRERVSALGGHLNAGPAGAGSWRLAARIPHPAGTEENGTPA</sequence>
<evidence type="ECO:0000256" key="3">
    <source>
        <dbReference type="ARBA" id="ARBA00022553"/>
    </source>
</evidence>
<keyword evidence="8" id="KW-0902">Two-component regulatory system</keyword>
<gene>
    <name evidence="11" type="ORF">OG929_23445</name>
</gene>
<dbReference type="EMBL" id="CP109011">
    <property type="protein sequence ID" value="WUT45065.1"/>
    <property type="molecule type" value="Genomic_DNA"/>
</dbReference>
<feature type="transmembrane region" description="Helical" evidence="9">
    <location>
        <begin position="6"/>
        <end position="27"/>
    </location>
</feature>
<evidence type="ECO:0000256" key="7">
    <source>
        <dbReference type="ARBA" id="ARBA00022840"/>
    </source>
</evidence>
<dbReference type="EC" id="2.7.13.3" evidence="2"/>